<dbReference type="GeneID" id="107263849"/>
<name>A0AAJ7BIQ3_CEPCN</name>
<protein>
    <submittedName>
        <fullName evidence="3">Uncharacterized protein LOC107263849 isoform X1</fullName>
    </submittedName>
</protein>
<organism evidence="2 3">
    <name type="scientific">Cephus cinctus</name>
    <name type="common">Wheat stem sawfly</name>
    <dbReference type="NCBI Taxonomy" id="211228"/>
    <lineage>
        <taxon>Eukaryota</taxon>
        <taxon>Metazoa</taxon>
        <taxon>Ecdysozoa</taxon>
        <taxon>Arthropoda</taxon>
        <taxon>Hexapoda</taxon>
        <taxon>Insecta</taxon>
        <taxon>Pterygota</taxon>
        <taxon>Neoptera</taxon>
        <taxon>Endopterygota</taxon>
        <taxon>Hymenoptera</taxon>
        <taxon>Cephoidea</taxon>
        <taxon>Cephidae</taxon>
        <taxon>Cephus</taxon>
    </lineage>
</organism>
<reference evidence="3" key="1">
    <citation type="submission" date="2025-08" db="UniProtKB">
        <authorList>
            <consortium name="RefSeq"/>
        </authorList>
    </citation>
    <scope>IDENTIFICATION</scope>
</reference>
<feature type="transmembrane region" description="Helical" evidence="1">
    <location>
        <begin position="317"/>
        <end position="336"/>
    </location>
</feature>
<sequence>MKQLNYMTFSYRSCHTDSSCVRVGLSLRSVNVTFITFRIYFFDRKYRYSILISITMTVEEESHYSDTTEPSNATSLPSDTSCIINPCQLGRTGAAAVDTNNDCNCQVDQHSPKFPESPPIFTMQSKPIQPSCQIPPTYQSHVPPCQPGKQCEPGVTCVCHTYNQNTCGTPMKYSKRSGERLEPAWKGINWKCPGQEYPRILDDNAYRIKLKRNHRSYYPEVLPIINVARRIDTNVKYQFQACVYREVSEGIPNLKSINTEKLGDRKCQSGCEPEISERIDIYYFDHGNSAYYRTTDSPPILATEKCAERTDFIATRFWAEIFGTVHIGIAFVTAFILQLLRFVLFSIIRPLTVGILQLLADYFIKPFLSILFNALIQPILILLYNVATSFRDLCEPLAEAFGFFLREVANVFKSLRIVEVNNTRSTVNGGNT</sequence>
<evidence type="ECO:0000313" key="3">
    <source>
        <dbReference type="RefSeq" id="XP_015586976.2"/>
    </source>
</evidence>
<evidence type="ECO:0000313" key="2">
    <source>
        <dbReference type="Proteomes" id="UP000694920"/>
    </source>
</evidence>
<feature type="transmembrane region" description="Helical" evidence="1">
    <location>
        <begin position="367"/>
        <end position="387"/>
    </location>
</feature>
<accession>A0AAJ7BIQ3</accession>
<gene>
    <name evidence="3" type="primary">LOC107263849</name>
</gene>
<keyword evidence="2" id="KW-1185">Reference proteome</keyword>
<keyword evidence="1" id="KW-0472">Membrane</keyword>
<evidence type="ECO:0000256" key="1">
    <source>
        <dbReference type="SAM" id="Phobius"/>
    </source>
</evidence>
<dbReference type="KEGG" id="ccin:107263849"/>
<proteinExistence type="predicted"/>
<keyword evidence="1" id="KW-1133">Transmembrane helix</keyword>
<dbReference type="AlphaFoldDB" id="A0AAJ7BIQ3"/>
<dbReference type="Proteomes" id="UP000694920">
    <property type="component" value="Unplaced"/>
</dbReference>
<keyword evidence="1" id="KW-0812">Transmembrane</keyword>
<dbReference type="RefSeq" id="XP_015586976.2">
    <property type="nucleotide sequence ID" value="XM_015731490.2"/>
</dbReference>